<dbReference type="GO" id="GO:0008270">
    <property type="term" value="F:zinc ion binding"/>
    <property type="evidence" value="ECO:0007669"/>
    <property type="project" value="UniProtKB-KW"/>
</dbReference>
<dbReference type="InterPro" id="IPR007527">
    <property type="entry name" value="Znf_SWIM"/>
</dbReference>
<gene>
    <name evidence="3" type="ORF">CYMTET_26175</name>
</gene>
<keyword evidence="4" id="KW-1185">Reference proteome</keyword>
<reference evidence="3 4" key="1">
    <citation type="journal article" date="2015" name="Genome Biol. Evol.">
        <title>Comparative Genomics of a Bacterivorous Green Alga Reveals Evolutionary Causalities and Consequences of Phago-Mixotrophic Mode of Nutrition.</title>
        <authorList>
            <person name="Burns J.A."/>
            <person name="Paasch A."/>
            <person name="Narechania A."/>
            <person name="Kim E."/>
        </authorList>
    </citation>
    <scope>NUCLEOTIDE SEQUENCE [LARGE SCALE GENOMIC DNA]</scope>
    <source>
        <strain evidence="3 4">PLY_AMNH</strain>
    </source>
</reference>
<keyword evidence="1" id="KW-0479">Metal-binding</keyword>
<feature type="domain" description="SWIM-type" evidence="2">
    <location>
        <begin position="659"/>
        <end position="699"/>
    </location>
</feature>
<proteinExistence type="predicted"/>
<keyword evidence="1" id="KW-0862">Zinc</keyword>
<keyword evidence="1" id="KW-0863">Zinc-finger</keyword>
<organism evidence="3 4">
    <name type="scientific">Cymbomonas tetramitiformis</name>
    <dbReference type="NCBI Taxonomy" id="36881"/>
    <lineage>
        <taxon>Eukaryota</taxon>
        <taxon>Viridiplantae</taxon>
        <taxon>Chlorophyta</taxon>
        <taxon>Pyramimonadophyceae</taxon>
        <taxon>Pyramimonadales</taxon>
        <taxon>Pyramimonadaceae</taxon>
        <taxon>Cymbomonas</taxon>
    </lineage>
</organism>
<dbReference type="EMBL" id="LGRX02014119">
    <property type="protein sequence ID" value="KAK3265125.1"/>
    <property type="molecule type" value="Genomic_DNA"/>
</dbReference>
<accession>A0AAE0FT14</accession>
<evidence type="ECO:0000313" key="4">
    <source>
        <dbReference type="Proteomes" id="UP001190700"/>
    </source>
</evidence>
<evidence type="ECO:0000259" key="2">
    <source>
        <dbReference type="PROSITE" id="PS50966"/>
    </source>
</evidence>
<evidence type="ECO:0000256" key="1">
    <source>
        <dbReference type="PROSITE-ProRule" id="PRU00325"/>
    </source>
</evidence>
<evidence type="ECO:0000313" key="3">
    <source>
        <dbReference type="EMBL" id="KAK3265125.1"/>
    </source>
</evidence>
<sequence length="729" mass="82925">MSSHLISSPLRRLQTAVREYCYPDSHPAVISFDILEEWSDINLQGEGNPQFRPAFGSDGSDRTPLASKDLNARLELSNPVTTAATCEPAAGSDAKRVKRDWVLLSSRASFNTLKEHRDFTKTQAIRLQRTTQSEYSRTYGCVSHVNDDGSRCPYAEKYQYNPQTNKWDVYHNGSNHSVKLSEKHVGVPLHWRKAISDHATANRGQPILALHAIVKESWDGSVDNRTKFPSHQQVRNFVRRDRCPAEEAHSIDTVAQLNTWVTAHEMPSTHDEFISWSNNQGRADAFVVSYQRSDQYGPAIAMTCLILGENILREHRSYQGMNIFSVKADASFGKQQGDYVLIDMGTDGVVFEDNGRWVSLSDAKNKPRQSFYLYLYVFAKSESKFSYLVGLNALRKYGKVAFNIDLPISIVCGDPMRSLTAAALEIDSPGDLEEVISLKDQEHVRRLYQGAVLKHVPEDLRDRVIMDRITLESSFTLEMRKLIADVMKMEWTTLNLNGLIRAVHNFTHGAHIMFFRGASGIPGLLAIMQSNERGHKEDARYVTKKASHYTVLTETASVLLKTRVFKNRDTFSHSISNIYATPFLVGACALVSQECGETNFYLYPHRRHGHDFIYMNLTATGVVVSELRVRKFRQLIRGENPGRFFRTMDQVRKYSDDIVELSFNIEDPDSPVDGNTCSCKWFWSYKSCPHILAGYYLRDDLDIFGLMERAFPHNRPRTMKQKIAAEQAK</sequence>
<comment type="caution">
    <text evidence="3">The sequence shown here is derived from an EMBL/GenBank/DDBJ whole genome shotgun (WGS) entry which is preliminary data.</text>
</comment>
<protein>
    <recommendedName>
        <fullName evidence="2">SWIM-type domain-containing protein</fullName>
    </recommendedName>
</protein>
<name>A0AAE0FT14_9CHLO</name>
<dbReference type="Proteomes" id="UP001190700">
    <property type="component" value="Unassembled WGS sequence"/>
</dbReference>
<dbReference type="AlphaFoldDB" id="A0AAE0FT14"/>
<dbReference type="PROSITE" id="PS50966">
    <property type="entry name" value="ZF_SWIM"/>
    <property type="match status" value="1"/>
</dbReference>